<gene>
    <name evidence="3" type="ORF">AB0I59_27285</name>
</gene>
<dbReference type="Gene3D" id="3.30.9.10">
    <property type="entry name" value="D-Amino Acid Oxidase, subunit A, domain 2"/>
    <property type="match status" value="1"/>
</dbReference>
<dbReference type="SUPFAM" id="SSF51905">
    <property type="entry name" value="FAD/NAD(P)-binding domain"/>
    <property type="match status" value="1"/>
</dbReference>
<dbReference type="Gene3D" id="3.50.50.60">
    <property type="entry name" value="FAD/NAD(P)-binding domain"/>
    <property type="match status" value="1"/>
</dbReference>
<evidence type="ECO:0000313" key="4">
    <source>
        <dbReference type="Proteomes" id="UP001551675"/>
    </source>
</evidence>
<evidence type="ECO:0000259" key="2">
    <source>
        <dbReference type="Pfam" id="PF01266"/>
    </source>
</evidence>
<dbReference type="InterPro" id="IPR036188">
    <property type="entry name" value="FAD/NAD-bd_sf"/>
</dbReference>
<name>A0ABV3GL01_MICGL</name>
<organism evidence="3 4">
    <name type="scientific">Microtetraspora glauca</name>
    <dbReference type="NCBI Taxonomy" id="1996"/>
    <lineage>
        <taxon>Bacteria</taxon>
        <taxon>Bacillati</taxon>
        <taxon>Actinomycetota</taxon>
        <taxon>Actinomycetes</taxon>
        <taxon>Streptosporangiales</taxon>
        <taxon>Streptosporangiaceae</taxon>
        <taxon>Microtetraspora</taxon>
    </lineage>
</organism>
<dbReference type="EMBL" id="JBFALK010000016">
    <property type="protein sequence ID" value="MEV0972321.1"/>
    <property type="molecule type" value="Genomic_DNA"/>
</dbReference>
<feature type="domain" description="FAD dependent oxidoreductase" evidence="2">
    <location>
        <begin position="6"/>
        <end position="343"/>
    </location>
</feature>
<dbReference type="PANTHER" id="PTHR13847:SF287">
    <property type="entry name" value="FAD-DEPENDENT OXIDOREDUCTASE DOMAIN-CONTAINING PROTEIN 1"/>
    <property type="match status" value="1"/>
</dbReference>
<dbReference type="GO" id="GO:0016491">
    <property type="term" value="F:oxidoreductase activity"/>
    <property type="evidence" value="ECO:0007669"/>
    <property type="project" value="UniProtKB-KW"/>
</dbReference>
<dbReference type="Pfam" id="PF01266">
    <property type="entry name" value="DAO"/>
    <property type="match status" value="1"/>
</dbReference>
<dbReference type="PANTHER" id="PTHR13847">
    <property type="entry name" value="SARCOSINE DEHYDROGENASE-RELATED"/>
    <property type="match status" value="1"/>
</dbReference>
<keyword evidence="4" id="KW-1185">Reference proteome</keyword>
<evidence type="ECO:0000313" key="3">
    <source>
        <dbReference type="EMBL" id="MEV0972321.1"/>
    </source>
</evidence>
<reference evidence="3 4" key="1">
    <citation type="submission" date="2024-06" db="EMBL/GenBank/DDBJ databases">
        <title>The Natural Products Discovery Center: Release of the First 8490 Sequenced Strains for Exploring Actinobacteria Biosynthetic Diversity.</title>
        <authorList>
            <person name="Kalkreuter E."/>
            <person name="Kautsar S.A."/>
            <person name="Yang D."/>
            <person name="Bader C.D."/>
            <person name="Teijaro C.N."/>
            <person name="Fluegel L."/>
            <person name="Davis C.M."/>
            <person name="Simpson J.R."/>
            <person name="Lauterbach L."/>
            <person name="Steele A.D."/>
            <person name="Gui C."/>
            <person name="Meng S."/>
            <person name="Li G."/>
            <person name="Viehrig K."/>
            <person name="Ye F."/>
            <person name="Su P."/>
            <person name="Kiefer A.F."/>
            <person name="Nichols A."/>
            <person name="Cepeda A.J."/>
            <person name="Yan W."/>
            <person name="Fan B."/>
            <person name="Jiang Y."/>
            <person name="Adhikari A."/>
            <person name="Zheng C.-J."/>
            <person name="Schuster L."/>
            <person name="Cowan T.M."/>
            <person name="Smanski M.J."/>
            <person name="Chevrette M.G."/>
            <person name="De Carvalho L.P.S."/>
            <person name="Shen B."/>
        </authorList>
    </citation>
    <scope>NUCLEOTIDE SEQUENCE [LARGE SCALE GENOMIC DNA]</scope>
    <source>
        <strain evidence="3 4">NPDC050100</strain>
    </source>
</reference>
<sequence>MSRPTVVVVGAGIVGCLVAREITDRAADAEVVVVDRDGVGSGASRRSAGLHFPRGASERVRRMTAYSEDWYRRLLGADPGAPIHPLPMTVVASSERAAEVHEAYLPSAKLTPVAAPDDDRVVLPTGAVAWTGEGCQHADVHALSLRLARGLRPAVPFREGIAVTELVSRAGGVTLRLGSGEDLTADQVVLAPGPWIHAPAWRDLLAPHGVRVKKVIALHIEDRPGPGAPCVVFHDEDAFLLPLADRGHWLFSYTCQEWDVDPDQSTDGLHAEHLAEARATLALYAPELAARCTSGRVFCDAYTPDRRPLVRALDPAGRIVFAGGANGSGYRLAPAIAAEAVDLLDLTSSRRSQW</sequence>
<proteinExistence type="predicted"/>
<protein>
    <submittedName>
        <fullName evidence="3">FAD-binding oxidoreductase</fullName>
        <ecNumber evidence="3">1.-.-.-</ecNumber>
    </submittedName>
</protein>
<evidence type="ECO:0000256" key="1">
    <source>
        <dbReference type="ARBA" id="ARBA00023002"/>
    </source>
</evidence>
<accession>A0ABV3GL01</accession>
<dbReference type="EC" id="1.-.-.-" evidence="3"/>
<dbReference type="Proteomes" id="UP001551675">
    <property type="component" value="Unassembled WGS sequence"/>
</dbReference>
<dbReference type="RefSeq" id="WP_358137356.1">
    <property type="nucleotide sequence ID" value="NZ_JBFALK010000016.1"/>
</dbReference>
<keyword evidence="1 3" id="KW-0560">Oxidoreductase</keyword>
<comment type="caution">
    <text evidence="3">The sequence shown here is derived from an EMBL/GenBank/DDBJ whole genome shotgun (WGS) entry which is preliminary data.</text>
</comment>
<dbReference type="InterPro" id="IPR006076">
    <property type="entry name" value="FAD-dep_OxRdtase"/>
</dbReference>
<dbReference type="PROSITE" id="PS51257">
    <property type="entry name" value="PROKAR_LIPOPROTEIN"/>
    <property type="match status" value="1"/>
</dbReference>